<dbReference type="HAMAP" id="MF_00697">
    <property type="entry name" value="UPF0276"/>
    <property type="match status" value="1"/>
</dbReference>
<dbReference type="Proteomes" id="UP000737171">
    <property type="component" value="Unassembled WGS sequence"/>
</dbReference>
<gene>
    <name evidence="2" type="ORF">HLB44_21205</name>
</gene>
<dbReference type="RefSeq" id="WP_173126569.1">
    <property type="nucleotide sequence ID" value="NZ_JABRWJ010000006.1"/>
</dbReference>
<dbReference type="PANTHER" id="PTHR42194:SF1">
    <property type="entry name" value="UPF0276 PROTEIN HI_1600"/>
    <property type="match status" value="1"/>
</dbReference>
<accession>A0ABX2ELH7</accession>
<comment type="similarity">
    <text evidence="1">Belongs to the UPF0276 family.</text>
</comment>
<organism evidence="2 3">
    <name type="scientific">Pseudaquabacterium terrae</name>
    <dbReference type="NCBI Taxonomy" id="2732868"/>
    <lineage>
        <taxon>Bacteria</taxon>
        <taxon>Pseudomonadati</taxon>
        <taxon>Pseudomonadota</taxon>
        <taxon>Betaproteobacteria</taxon>
        <taxon>Burkholderiales</taxon>
        <taxon>Sphaerotilaceae</taxon>
        <taxon>Pseudaquabacterium</taxon>
    </lineage>
</organism>
<sequence>MSSSTPIDGFGLGLRTEHYADFERDQPPPVDWLEIISENYLVPGGRPLAHLDRIRADFPMVMHGVSMSLGGTDALNRDYLRELKALAARVQPAWLSDHLCWTGVDGRNLHDLLPLPMNEAALAHVSSRIGQAQDVLGRRIAIENLSSYVRFASDQMREYQFVAELLRRTDCLLLLDVNNVWVSSVNHGFDARAYIDAMPAERVVQIHLAGHSVQGGLLIDTHDAPVCAEVWDLYRYTLQRIGFRPTMIERDDQIPVLDDLLAELDIARGIAAEVAAATPVMT</sequence>
<dbReference type="EMBL" id="JABRWJ010000006">
    <property type="protein sequence ID" value="NRF69525.1"/>
    <property type="molecule type" value="Genomic_DNA"/>
</dbReference>
<evidence type="ECO:0000256" key="1">
    <source>
        <dbReference type="HAMAP-Rule" id="MF_00697"/>
    </source>
</evidence>
<reference evidence="2 3" key="1">
    <citation type="submission" date="2020-05" db="EMBL/GenBank/DDBJ databases">
        <title>Aquincola sp. isolate from soil.</title>
        <authorList>
            <person name="Han J."/>
            <person name="Kim D.-U."/>
        </authorList>
    </citation>
    <scope>NUCLEOTIDE SEQUENCE [LARGE SCALE GENOMIC DNA]</scope>
    <source>
        <strain evidence="2 3">S2</strain>
    </source>
</reference>
<dbReference type="Pfam" id="PF05114">
    <property type="entry name" value="MbnB_TglH_ChrH"/>
    <property type="match status" value="1"/>
</dbReference>
<evidence type="ECO:0000313" key="2">
    <source>
        <dbReference type="EMBL" id="NRF69525.1"/>
    </source>
</evidence>
<proteinExistence type="inferred from homology"/>
<dbReference type="InterPro" id="IPR036237">
    <property type="entry name" value="Xyl_isomerase-like_sf"/>
</dbReference>
<dbReference type="Gene3D" id="3.20.20.150">
    <property type="entry name" value="Divalent-metal-dependent TIM barrel enzymes"/>
    <property type="match status" value="1"/>
</dbReference>
<keyword evidence="3" id="KW-1185">Reference proteome</keyword>
<comment type="caution">
    <text evidence="2">The sequence shown here is derived from an EMBL/GenBank/DDBJ whole genome shotgun (WGS) entry which is preliminary data.</text>
</comment>
<name>A0ABX2ELH7_9BURK</name>
<dbReference type="PANTHER" id="PTHR42194">
    <property type="entry name" value="UPF0276 PROTEIN HI_1600"/>
    <property type="match status" value="1"/>
</dbReference>
<dbReference type="NCBIfam" id="NF003818">
    <property type="entry name" value="PRK05409.1"/>
    <property type="match status" value="1"/>
</dbReference>
<dbReference type="InterPro" id="IPR007801">
    <property type="entry name" value="MbnB/TglH/ChrH"/>
</dbReference>
<dbReference type="SUPFAM" id="SSF51658">
    <property type="entry name" value="Xylose isomerase-like"/>
    <property type="match status" value="1"/>
</dbReference>
<evidence type="ECO:0000313" key="3">
    <source>
        <dbReference type="Proteomes" id="UP000737171"/>
    </source>
</evidence>
<protein>
    <recommendedName>
        <fullName evidence="1">UPF0276 protein HLB44_21205</fullName>
    </recommendedName>
</protein>